<name>A0A3M7SUW1_BRAPC</name>
<protein>
    <submittedName>
        <fullName evidence="3">Uncharacterized protein</fullName>
    </submittedName>
</protein>
<keyword evidence="4" id="KW-1185">Reference proteome</keyword>
<accession>A0A3M7SUW1</accession>
<organism evidence="3 4">
    <name type="scientific">Brachionus plicatilis</name>
    <name type="common">Marine rotifer</name>
    <name type="synonym">Brachionus muelleri</name>
    <dbReference type="NCBI Taxonomy" id="10195"/>
    <lineage>
        <taxon>Eukaryota</taxon>
        <taxon>Metazoa</taxon>
        <taxon>Spiralia</taxon>
        <taxon>Gnathifera</taxon>
        <taxon>Rotifera</taxon>
        <taxon>Eurotatoria</taxon>
        <taxon>Monogononta</taxon>
        <taxon>Pseudotrocha</taxon>
        <taxon>Ploima</taxon>
        <taxon>Brachionidae</taxon>
        <taxon>Brachionus</taxon>
    </lineage>
</organism>
<reference evidence="3 4" key="1">
    <citation type="journal article" date="2018" name="Sci. Rep.">
        <title>Genomic signatures of local adaptation to the degree of environmental predictability in rotifers.</title>
        <authorList>
            <person name="Franch-Gras L."/>
            <person name="Hahn C."/>
            <person name="Garcia-Roger E.M."/>
            <person name="Carmona M.J."/>
            <person name="Serra M."/>
            <person name="Gomez A."/>
        </authorList>
    </citation>
    <scope>NUCLEOTIDE SEQUENCE [LARGE SCALE GENOMIC DNA]</scope>
    <source>
        <strain evidence="3">HYR1</strain>
    </source>
</reference>
<sequence length="179" mass="20187">MITRSQCKIIKFTILTLFFVINGSEKNNNWKKKLQIKTLISLKIVKIKIQGSNLRAIQNNLNRYDDWLCRTSKKAKPAYIRSEPPKLSVIDTLTIAPSVQPSTSSIRPNTSSEQLSDSLEQPPPSQEVSQPKNVEIKMSFSSAQHAQCEILVQKLQYKKIPSSANTLQFSVKCTPSKNP</sequence>
<keyword evidence="2" id="KW-0732">Signal</keyword>
<feature type="region of interest" description="Disordered" evidence="1">
    <location>
        <begin position="99"/>
        <end position="131"/>
    </location>
</feature>
<comment type="caution">
    <text evidence="3">The sequence shown here is derived from an EMBL/GenBank/DDBJ whole genome shotgun (WGS) entry which is preliminary data.</text>
</comment>
<evidence type="ECO:0000313" key="4">
    <source>
        <dbReference type="Proteomes" id="UP000276133"/>
    </source>
</evidence>
<dbReference type="AlphaFoldDB" id="A0A3M7SUW1"/>
<gene>
    <name evidence="3" type="ORF">BpHYR1_001224</name>
</gene>
<evidence type="ECO:0000256" key="1">
    <source>
        <dbReference type="SAM" id="MobiDB-lite"/>
    </source>
</evidence>
<feature type="compositionally biased region" description="Polar residues" evidence="1">
    <location>
        <begin position="99"/>
        <end position="119"/>
    </location>
</feature>
<feature type="chain" id="PRO_5018189757" evidence="2">
    <location>
        <begin position="24"/>
        <end position="179"/>
    </location>
</feature>
<evidence type="ECO:0000256" key="2">
    <source>
        <dbReference type="SAM" id="SignalP"/>
    </source>
</evidence>
<evidence type="ECO:0000313" key="3">
    <source>
        <dbReference type="EMBL" id="RNA39370.1"/>
    </source>
</evidence>
<feature type="signal peptide" evidence="2">
    <location>
        <begin position="1"/>
        <end position="23"/>
    </location>
</feature>
<dbReference type="EMBL" id="REGN01000754">
    <property type="protein sequence ID" value="RNA39370.1"/>
    <property type="molecule type" value="Genomic_DNA"/>
</dbReference>
<proteinExistence type="predicted"/>
<dbReference type="Proteomes" id="UP000276133">
    <property type="component" value="Unassembled WGS sequence"/>
</dbReference>